<dbReference type="GO" id="GO:0071731">
    <property type="term" value="P:response to nitric oxide"/>
    <property type="evidence" value="ECO:0007669"/>
    <property type="project" value="TreeGrafter"/>
</dbReference>
<dbReference type="InterPro" id="IPR004255">
    <property type="entry name" value="O-acyltransferase_WSD1_N"/>
</dbReference>
<name>A0A222VRD7_9PSEU</name>
<dbReference type="SUPFAM" id="SSF52777">
    <property type="entry name" value="CoA-dependent acyltransferases"/>
    <property type="match status" value="1"/>
</dbReference>
<comment type="pathway">
    <text evidence="1">Glycerolipid metabolism; triacylglycerol biosynthesis.</text>
</comment>
<keyword evidence="9 11" id="KW-0012">Acyltransferase</keyword>
<gene>
    <name evidence="11" type="ORF">SAMN05421630_11060</name>
</gene>
<evidence type="ECO:0000256" key="7">
    <source>
        <dbReference type="ARBA" id="ARBA00022798"/>
    </source>
</evidence>
<dbReference type="PANTHER" id="PTHR31650:SF1">
    <property type="entry name" value="WAX ESTER SYNTHASE_DIACYLGLYCEROL ACYLTRANSFERASE 4-RELATED"/>
    <property type="match status" value="1"/>
</dbReference>
<dbReference type="PANTHER" id="PTHR31650">
    <property type="entry name" value="O-ACYLTRANSFERASE (WSD1-LIKE) FAMILY PROTEIN"/>
    <property type="match status" value="1"/>
</dbReference>
<dbReference type="Pfam" id="PF03007">
    <property type="entry name" value="WS_DGAT_cat"/>
    <property type="match status" value="1"/>
</dbReference>
<evidence type="ECO:0000256" key="6">
    <source>
        <dbReference type="ARBA" id="ARBA00022679"/>
    </source>
</evidence>
<dbReference type="GO" id="GO:0004144">
    <property type="term" value="F:diacylglycerol O-acyltransferase activity"/>
    <property type="evidence" value="ECO:0007669"/>
    <property type="project" value="UniProtKB-EC"/>
</dbReference>
<keyword evidence="7" id="KW-0319">Glycerol metabolism</keyword>
<sequence>MNGHTTPVERMGGGDLMTLASDLGDPPMQIAGILVLDGGSALNADVVAAAVAERASGIRRFRQHLVHAPAGLGNPYWADDPRFGIHRHFLHVHCPAPGDDEALLDIATTSVTRKLPRDRPLWSVTFVTGLAGGDAALVFVMHHVLTDGVGGLAALTRMADGTPAEADPAFPAPKPRAVALLADANRRRLDTLRTLPKGAGKLRRGLRELRPRGVTLAPRGSLNQPTGPRRRFAVARADLRAVRATTREHGGMLNDAVLTAATGALHTLLAARGEETGSLVVSVPVSTRSRDPGARLGNHAVAVPVELPTGGKTIDRLAAIALLTRGRFGSARGASVALVGPVFRGLARLKL</sequence>
<evidence type="ECO:0000313" key="11">
    <source>
        <dbReference type="EMBL" id="SDD58240.1"/>
    </source>
</evidence>
<reference evidence="11 12" key="1">
    <citation type="submission" date="2016-10" db="EMBL/GenBank/DDBJ databases">
        <authorList>
            <person name="de Groot N.N."/>
        </authorList>
    </citation>
    <scope>NUCLEOTIDE SEQUENCE [LARGE SCALE GENOMIC DNA]</scope>
    <source>
        <strain evidence="11 12">CGMCC 4.5506</strain>
    </source>
</reference>
<dbReference type="AlphaFoldDB" id="A0A222VRD7"/>
<evidence type="ECO:0000256" key="1">
    <source>
        <dbReference type="ARBA" id="ARBA00004771"/>
    </source>
</evidence>
<dbReference type="STRING" id="530584.SAMN05421630_11060"/>
<evidence type="ECO:0000313" key="12">
    <source>
        <dbReference type="Proteomes" id="UP000199494"/>
    </source>
</evidence>
<dbReference type="EMBL" id="FMZE01000010">
    <property type="protein sequence ID" value="SDD58240.1"/>
    <property type="molecule type" value="Genomic_DNA"/>
</dbReference>
<comment type="pathway">
    <text evidence="2">Lipid metabolism.</text>
</comment>
<dbReference type="GO" id="GO:0006071">
    <property type="term" value="P:glycerol metabolic process"/>
    <property type="evidence" value="ECO:0007669"/>
    <property type="project" value="UniProtKB-KW"/>
</dbReference>
<evidence type="ECO:0000256" key="4">
    <source>
        <dbReference type="ARBA" id="ARBA00013244"/>
    </source>
</evidence>
<evidence type="ECO:0000256" key="2">
    <source>
        <dbReference type="ARBA" id="ARBA00005189"/>
    </source>
</evidence>
<comment type="catalytic activity">
    <reaction evidence="10">
        <text>an acyl-CoA + a 1,2-diacyl-sn-glycerol = a triacyl-sn-glycerol + CoA</text>
        <dbReference type="Rhea" id="RHEA:10868"/>
        <dbReference type="ChEBI" id="CHEBI:17815"/>
        <dbReference type="ChEBI" id="CHEBI:57287"/>
        <dbReference type="ChEBI" id="CHEBI:58342"/>
        <dbReference type="ChEBI" id="CHEBI:64615"/>
        <dbReference type="EC" id="2.3.1.20"/>
    </reaction>
</comment>
<dbReference type="Gene3D" id="3.30.559.10">
    <property type="entry name" value="Chloramphenicol acetyltransferase-like domain"/>
    <property type="match status" value="1"/>
</dbReference>
<keyword evidence="8" id="KW-0443">Lipid metabolism</keyword>
<accession>A0A222VRD7</accession>
<dbReference type="InterPro" id="IPR045034">
    <property type="entry name" value="O-acyltransferase_WSD1-like"/>
</dbReference>
<comment type="similarity">
    <text evidence="3">Belongs to the long-chain O-acyltransferase family.</text>
</comment>
<organism evidence="11 12">
    <name type="scientific">Prauserella marina</name>
    <dbReference type="NCBI Taxonomy" id="530584"/>
    <lineage>
        <taxon>Bacteria</taxon>
        <taxon>Bacillati</taxon>
        <taxon>Actinomycetota</taxon>
        <taxon>Actinomycetes</taxon>
        <taxon>Pseudonocardiales</taxon>
        <taxon>Pseudonocardiaceae</taxon>
        <taxon>Prauserella</taxon>
    </lineage>
</organism>
<protein>
    <recommendedName>
        <fullName evidence="4">diacylglycerol O-acyltransferase</fullName>
        <ecNumber evidence="4">2.3.1.20</ecNumber>
    </recommendedName>
</protein>
<dbReference type="GO" id="GO:0005886">
    <property type="term" value="C:plasma membrane"/>
    <property type="evidence" value="ECO:0007669"/>
    <property type="project" value="TreeGrafter"/>
</dbReference>
<keyword evidence="12" id="KW-1185">Reference proteome</keyword>
<dbReference type="Gene3D" id="3.30.559.30">
    <property type="entry name" value="Nonribosomal peptide synthetase, condensation domain"/>
    <property type="match status" value="1"/>
</dbReference>
<evidence type="ECO:0000256" key="3">
    <source>
        <dbReference type="ARBA" id="ARBA00009587"/>
    </source>
</evidence>
<evidence type="ECO:0000256" key="8">
    <source>
        <dbReference type="ARBA" id="ARBA00023098"/>
    </source>
</evidence>
<evidence type="ECO:0000256" key="5">
    <source>
        <dbReference type="ARBA" id="ARBA00022516"/>
    </source>
</evidence>
<dbReference type="UniPathway" id="UPA00282"/>
<keyword evidence="6 11" id="KW-0808">Transferase</keyword>
<keyword evidence="5" id="KW-0444">Lipid biosynthesis</keyword>
<dbReference type="EC" id="2.3.1.20" evidence="4"/>
<dbReference type="RefSeq" id="WP_091808639.1">
    <property type="nucleotide sequence ID" value="NZ_CP016353.1"/>
</dbReference>
<dbReference type="InterPro" id="IPR023213">
    <property type="entry name" value="CAT-like_dom_sf"/>
</dbReference>
<dbReference type="KEGG" id="pmad:BAY61_17515"/>
<evidence type="ECO:0000256" key="10">
    <source>
        <dbReference type="ARBA" id="ARBA00048109"/>
    </source>
</evidence>
<dbReference type="Proteomes" id="UP000199494">
    <property type="component" value="Unassembled WGS sequence"/>
</dbReference>
<evidence type="ECO:0000256" key="9">
    <source>
        <dbReference type="ARBA" id="ARBA00023315"/>
    </source>
</evidence>
<dbReference type="OrthoDB" id="9810950at2"/>
<dbReference type="GO" id="GO:0051701">
    <property type="term" value="P:biological process involved in interaction with host"/>
    <property type="evidence" value="ECO:0007669"/>
    <property type="project" value="TreeGrafter"/>
</dbReference>
<dbReference type="GO" id="GO:0001666">
    <property type="term" value="P:response to hypoxia"/>
    <property type="evidence" value="ECO:0007669"/>
    <property type="project" value="TreeGrafter"/>
</dbReference>
<proteinExistence type="inferred from homology"/>
<dbReference type="GO" id="GO:0019432">
    <property type="term" value="P:triglyceride biosynthetic process"/>
    <property type="evidence" value="ECO:0007669"/>
    <property type="project" value="UniProtKB-UniPathway"/>
</dbReference>